<evidence type="ECO:0000256" key="4">
    <source>
        <dbReference type="ARBA" id="ARBA00022840"/>
    </source>
</evidence>
<keyword evidence="4" id="KW-0067">ATP-binding</keyword>
<feature type="domain" description="ABC transporter" evidence="8">
    <location>
        <begin position="393"/>
        <end position="635"/>
    </location>
</feature>
<dbReference type="KEGG" id="hhy:Halhy_3305"/>
<evidence type="ECO:0000313" key="10">
    <source>
        <dbReference type="EMBL" id="AEE51164.1"/>
    </source>
</evidence>
<name>F4KTA7_HALH1</name>
<dbReference type="Proteomes" id="UP000008461">
    <property type="component" value="Chromosome"/>
</dbReference>
<evidence type="ECO:0000256" key="7">
    <source>
        <dbReference type="SAM" id="Phobius"/>
    </source>
</evidence>
<dbReference type="GO" id="GO:0005524">
    <property type="term" value="F:ATP binding"/>
    <property type="evidence" value="ECO:0007669"/>
    <property type="project" value="UniProtKB-KW"/>
</dbReference>
<evidence type="ECO:0000256" key="2">
    <source>
        <dbReference type="ARBA" id="ARBA00022692"/>
    </source>
</evidence>
<protein>
    <submittedName>
        <fullName evidence="10">Xenobiotic-transporting ATPase</fullName>
    </submittedName>
</protein>
<dbReference type="Gene3D" id="3.40.50.300">
    <property type="entry name" value="P-loop containing nucleotide triphosphate hydrolases"/>
    <property type="match status" value="1"/>
</dbReference>
<reference evidence="10 11" key="1">
    <citation type="journal article" date="2011" name="Stand. Genomic Sci.">
        <title>Complete genome sequence of Haliscomenobacter hydrossis type strain (O).</title>
        <authorList>
            <consortium name="US DOE Joint Genome Institute (JGI-PGF)"/>
            <person name="Daligault H."/>
            <person name="Lapidus A."/>
            <person name="Zeytun A."/>
            <person name="Nolan M."/>
            <person name="Lucas S."/>
            <person name="Del Rio T.G."/>
            <person name="Tice H."/>
            <person name="Cheng J.F."/>
            <person name="Tapia R."/>
            <person name="Han C."/>
            <person name="Goodwin L."/>
            <person name="Pitluck S."/>
            <person name="Liolios K."/>
            <person name="Pagani I."/>
            <person name="Ivanova N."/>
            <person name="Huntemann M."/>
            <person name="Mavromatis K."/>
            <person name="Mikhailova N."/>
            <person name="Pati A."/>
            <person name="Chen A."/>
            <person name="Palaniappan K."/>
            <person name="Land M."/>
            <person name="Hauser L."/>
            <person name="Brambilla E.M."/>
            <person name="Rohde M."/>
            <person name="Verbarg S."/>
            <person name="Goker M."/>
            <person name="Bristow J."/>
            <person name="Eisen J.A."/>
            <person name="Markowitz V."/>
            <person name="Hugenholtz P."/>
            <person name="Kyrpides N.C."/>
            <person name="Klenk H.P."/>
            <person name="Woyke T."/>
        </authorList>
    </citation>
    <scope>NUCLEOTIDE SEQUENCE [LARGE SCALE GENOMIC DNA]</scope>
    <source>
        <strain evidence="11">ATCC 27775 / DSM 1100 / LMG 10767 / O</strain>
    </source>
</reference>
<feature type="transmembrane region" description="Helical" evidence="7">
    <location>
        <begin position="299"/>
        <end position="319"/>
    </location>
</feature>
<feature type="transmembrane region" description="Helical" evidence="7">
    <location>
        <begin position="200"/>
        <end position="229"/>
    </location>
</feature>
<evidence type="ECO:0000256" key="1">
    <source>
        <dbReference type="ARBA" id="ARBA00004651"/>
    </source>
</evidence>
<evidence type="ECO:0000256" key="5">
    <source>
        <dbReference type="ARBA" id="ARBA00022989"/>
    </source>
</evidence>
<dbReference type="PROSITE" id="PS50929">
    <property type="entry name" value="ABC_TM1F"/>
    <property type="match status" value="1"/>
</dbReference>
<dbReference type="InterPro" id="IPR011527">
    <property type="entry name" value="ABC1_TM_dom"/>
</dbReference>
<sequence>MPRLLQIGAGVNLADKVSGWAETFSEKIWFIGAKVSINRCEITLAMFRSIAHNPYVSLMITAWKYAKQERGRYLVIYSMFAASNIINAGTPIIWGWLINELQQKGTDVLHVTWLYVGAYLILHFSDWGFHGFARIKEQSLAFNLSRNFLQELYHKALRLPVKWHQDNHSGSTINRVRKAYEALKEFFQDGHMYIHAFAKFVFSFAAMLYFSPLFGSIAILLGVVALYIIFVFDKPYIRYQKETNEKEHVVSATLFDSLSNIITVITLRLEKRMESGLLQKVTDIFFPFRKKIVVNELKWFVVDSIVVVIYCTIMLGYIYQNYVPGQLFLIGGLVTLTGYVQRFTSVFHDIAWQYNQIVNHHTDVQTAKNIFEAYDQQHLPESPESLPQRWKTIQLRDLNYVHELDETPAEGQYRPGLFDVNIQIERGKRIALIGESGSGKSTLLAILRGLYPPKPGLQLAVDSKNYDKMDVLADYITLFPQEPEIFENTIEYNITLGLPFSNEEVMKVCETAHFTEVVEQLPSGLQSNIREKGVNLSGGQKQRLALARGVLAAKDSDIILLDEPTSSVDPKTELLIYERMFHDFADKAIVSALHRLHLLVHFDYVYVMDNGRVVDEGTFEYLRENSSAFQEMWKHQEQVGMT</sequence>
<dbReference type="GO" id="GO:0016887">
    <property type="term" value="F:ATP hydrolysis activity"/>
    <property type="evidence" value="ECO:0007669"/>
    <property type="project" value="InterPro"/>
</dbReference>
<dbReference type="PROSITE" id="PS00211">
    <property type="entry name" value="ABC_TRANSPORTER_1"/>
    <property type="match status" value="1"/>
</dbReference>
<feature type="transmembrane region" description="Helical" evidence="7">
    <location>
        <begin position="110"/>
        <end position="129"/>
    </location>
</feature>
<dbReference type="Pfam" id="PF00005">
    <property type="entry name" value="ABC_tran"/>
    <property type="match status" value="1"/>
</dbReference>
<dbReference type="eggNOG" id="COG1132">
    <property type="taxonomic scope" value="Bacteria"/>
</dbReference>
<dbReference type="SUPFAM" id="SSF90123">
    <property type="entry name" value="ABC transporter transmembrane region"/>
    <property type="match status" value="1"/>
</dbReference>
<dbReference type="Gene3D" id="1.20.1560.10">
    <property type="entry name" value="ABC transporter type 1, transmembrane domain"/>
    <property type="match status" value="1"/>
</dbReference>
<dbReference type="PANTHER" id="PTHR43394:SF1">
    <property type="entry name" value="ATP-BINDING CASSETTE SUB-FAMILY B MEMBER 10, MITOCHONDRIAL"/>
    <property type="match status" value="1"/>
</dbReference>
<evidence type="ECO:0000256" key="3">
    <source>
        <dbReference type="ARBA" id="ARBA00022741"/>
    </source>
</evidence>
<feature type="transmembrane region" description="Helical" evidence="7">
    <location>
        <begin position="74"/>
        <end position="98"/>
    </location>
</feature>
<dbReference type="EMBL" id="CP002691">
    <property type="protein sequence ID" value="AEE51164.1"/>
    <property type="molecule type" value="Genomic_DNA"/>
</dbReference>
<comment type="subcellular location">
    <subcellularLocation>
        <location evidence="1">Cell membrane</location>
        <topology evidence="1">Multi-pass membrane protein</topology>
    </subcellularLocation>
</comment>
<dbReference type="PANTHER" id="PTHR43394">
    <property type="entry name" value="ATP-DEPENDENT PERMEASE MDL1, MITOCHONDRIAL"/>
    <property type="match status" value="1"/>
</dbReference>
<dbReference type="InterPro" id="IPR003593">
    <property type="entry name" value="AAA+_ATPase"/>
</dbReference>
<dbReference type="GO" id="GO:0015421">
    <property type="term" value="F:ABC-type oligopeptide transporter activity"/>
    <property type="evidence" value="ECO:0007669"/>
    <property type="project" value="TreeGrafter"/>
</dbReference>
<dbReference type="PROSITE" id="PS50893">
    <property type="entry name" value="ABC_TRANSPORTER_2"/>
    <property type="match status" value="1"/>
</dbReference>
<reference key="2">
    <citation type="submission" date="2011-04" db="EMBL/GenBank/DDBJ databases">
        <title>Complete sequence of chromosome of Haliscomenobacter hydrossis DSM 1100.</title>
        <authorList>
            <consortium name="US DOE Joint Genome Institute (JGI-PGF)"/>
            <person name="Lucas S."/>
            <person name="Han J."/>
            <person name="Lapidus A."/>
            <person name="Bruce D."/>
            <person name="Goodwin L."/>
            <person name="Pitluck S."/>
            <person name="Peters L."/>
            <person name="Kyrpides N."/>
            <person name="Mavromatis K."/>
            <person name="Ivanova N."/>
            <person name="Ovchinnikova G."/>
            <person name="Pagani I."/>
            <person name="Daligault H."/>
            <person name="Detter J.C."/>
            <person name="Han C."/>
            <person name="Land M."/>
            <person name="Hauser L."/>
            <person name="Markowitz V."/>
            <person name="Cheng J.-F."/>
            <person name="Hugenholtz P."/>
            <person name="Woyke T."/>
            <person name="Wu D."/>
            <person name="Verbarg S."/>
            <person name="Frueling A."/>
            <person name="Brambilla E."/>
            <person name="Klenk H.-P."/>
            <person name="Eisen J.A."/>
        </authorList>
    </citation>
    <scope>NUCLEOTIDE SEQUENCE</scope>
    <source>
        <strain>DSM 1100</strain>
    </source>
</reference>
<dbReference type="InterPro" id="IPR039421">
    <property type="entry name" value="Type_1_exporter"/>
</dbReference>
<dbReference type="Pfam" id="PF00664">
    <property type="entry name" value="ABC_membrane"/>
    <property type="match status" value="1"/>
</dbReference>
<organism evidence="10 11">
    <name type="scientific">Haliscomenobacter hydrossis (strain ATCC 27775 / DSM 1100 / LMG 10767 / O)</name>
    <dbReference type="NCBI Taxonomy" id="760192"/>
    <lineage>
        <taxon>Bacteria</taxon>
        <taxon>Pseudomonadati</taxon>
        <taxon>Bacteroidota</taxon>
        <taxon>Saprospiria</taxon>
        <taxon>Saprospirales</taxon>
        <taxon>Haliscomenobacteraceae</taxon>
        <taxon>Haliscomenobacter</taxon>
    </lineage>
</organism>
<evidence type="ECO:0000313" key="11">
    <source>
        <dbReference type="Proteomes" id="UP000008461"/>
    </source>
</evidence>
<dbReference type="InterPro" id="IPR017871">
    <property type="entry name" value="ABC_transporter-like_CS"/>
</dbReference>
<evidence type="ECO:0000259" key="8">
    <source>
        <dbReference type="PROSITE" id="PS50893"/>
    </source>
</evidence>
<feature type="domain" description="ABC transmembrane type-1" evidence="9">
    <location>
        <begin position="79"/>
        <end position="359"/>
    </location>
</feature>
<keyword evidence="5 7" id="KW-1133">Transmembrane helix</keyword>
<keyword evidence="2 7" id="KW-0812">Transmembrane</keyword>
<dbReference type="STRING" id="760192.Halhy_3305"/>
<keyword evidence="11" id="KW-1185">Reference proteome</keyword>
<dbReference type="AlphaFoldDB" id="F4KTA7"/>
<accession>F4KTA7</accession>
<keyword evidence="3" id="KW-0547">Nucleotide-binding</keyword>
<dbReference type="InterPro" id="IPR027417">
    <property type="entry name" value="P-loop_NTPase"/>
</dbReference>
<dbReference type="InterPro" id="IPR036640">
    <property type="entry name" value="ABC1_TM_sf"/>
</dbReference>
<dbReference type="SUPFAM" id="SSF52540">
    <property type="entry name" value="P-loop containing nucleoside triphosphate hydrolases"/>
    <property type="match status" value="1"/>
</dbReference>
<gene>
    <name evidence="10" type="ordered locus">Halhy_3305</name>
</gene>
<keyword evidence="6 7" id="KW-0472">Membrane</keyword>
<evidence type="ECO:0000259" key="9">
    <source>
        <dbReference type="PROSITE" id="PS50929"/>
    </source>
</evidence>
<evidence type="ECO:0000256" key="6">
    <source>
        <dbReference type="ARBA" id="ARBA00023136"/>
    </source>
</evidence>
<dbReference type="HOGENOM" id="CLU_000604_84_3_10"/>
<dbReference type="InterPro" id="IPR003439">
    <property type="entry name" value="ABC_transporter-like_ATP-bd"/>
</dbReference>
<dbReference type="SMART" id="SM00382">
    <property type="entry name" value="AAA"/>
    <property type="match status" value="1"/>
</dbReference>
<proteinExistence type="predicted"/>
<dbReference type="GO" id="GO:0005886">
    <property type="term" value="C:plasma membrane"/>
    <property type="evidence" value="ECO:0007669"/>
    <property type="project" value="UniProtKB-SubCell"/>
</dbReference>